<keyword evidence="7" id="KW-1185">Reference proteome</keyword>
<reference evidence="6" key="1">
    <citation type="submission" date="2022-08" db="EMBL/GenBank/DDBJ databases">
        <authorList>
            <person name="Deng Y."/>
            <person name="Han X.-F."/>
            <person name="Zhang Y.-Q."/>
        </authorList>
    </citation>
    <scope>NUCLEOTIDE SEQUENCE</scope>
    <source>
        <strain evidence="6">CPCC 203386</strain>
    </source>
</reference>
<comment type="similarity">
    <text evidence="1">Belongs to the LysR transcriptional regulatory family.</text>
</comment>
<keyword evidence="3" id="KW-0238">DNA-binding</keyword>
<dbReference type="InterPro" id="IPR000847">
    <property type="entry name" value="LysR_HTH_N"/>
</dbReference>
<dbReference type="Proteomes" id="UP001165586">
    <property type="component" value="Unassembled WGS sequence"/>
</dbReference>
<evidence type="ECO:0000256" key="4">
    <source>
        <dbReference type="ARBA" id="ARBA00023163"/>
    </source>
</evidence>
<dbReference type="SUPFAM" id="SSF53850">
    <property type="entry name" value="Periplasmic binding protein-like II"/>
    <property type="match status" value="1"/>
</dbReference>
<dbReference type="Pfam" id="PF00126">
    <property type="entry name" value="HTH_1"/>
    <property type="match status" value="1"/>
</dbReference>
<name>A0ABT2H719_9MICO</name>
<keyword evidence="2" id="KW-0805">Transcription regulation</keyword>
<dbReference type="PRINTS" id="PR00039">
    <property type="entry name" value="HTHLYSR"/>
</dbReference>
<dbReference type="PANTHER" id="PTHR30346:SF0">
    <property type="entry name" value="HCA OPERON TRANSCRIPTIONAL ACTIVATOR HCAR"/>
    <property type="match status" value="1"/>
</dbReference>
<dbReference type="Pfam" id="PF03466">
    <property type="entry name" value="LysR_substrate"/>
    <property type="match status" value="1"/>
</dbReference>
<feature type="domain" description="HTH lysR-type" evidence="5">
    <location>
        <begin position="12"/>
        <end position="69"/>
    </location>
</feature>
<protein>
    <submittedName>
        <fullName evidence="6">LysR substrate-binding domain-containing protein</fullName>
    </submittedName>
</protein>
<dbReference type="CDD" id="cd08414">
    <property type="entry name" value="PBP2_LTTR_aromatics_like"/>
    <property type="match status" value="1"/>
</dbReference>
<dbReference type="InterPro" id="IPR036390">
    <property type="entry name" value="WH_DNA-bd_sf"/>
</dbReference>
<gene>
    <name evidence="6" type="ORF">N1032_18575</name>
</gene>
<evidence type="ECO:0000259" key="5">
    <source>
        <dbReference type="PROSITE" id="PS50931"/>
    </source>
</evidence>
<evidence type="ECO:0000313" key="6">
    <source>
        <dbReference type="EMBL" id="MCS5735750.1"/>
    </source>
</evidence>
<evidence type="ECO:0000256" key="1">
    <source>
        <dbReference type="ARBA" id="ARBA00009437"/>
    </source>
</evidence>
<dbReference type="EMBL" id="JANLCJ010000008">
    <property type="protein sequence ID" value="MCS5735750.1"/>
    <property type="molecule type" value="Genomic_DNA"/>
</dbReference>
<dbReference type="PANTHER" id="PTHR30346">
    <property type="entry name" value="TRANSCRIPTIONAL DUAL REGULATOR HCAR-RELATED"/>
    <property type="match status" value="1"/>
</dbReference>
<keyword evidence="4" id="KW-0804">Transcription</keyword>
<dbReference type="SUPFAM" id="SSF46785">
    <property type="entry name" value="Winged helix' DNA-binding domain"/>
    <property type="match status" value="1"/>
</dbReference>
<evidence type="ECO:0000313" key="7">
    <source>
        <dbReference type="Proteomes" id="UP001165586"/>
    </source>
</evidence>
<evidence type="ECO:0000256" key="3">
    <source>
        <dbReference type="ARBA" id="ARBA00023125"/>
    </source>
</evidence>
<dbReference type="InterPro" id="IPR005119">
    <property type="entry name" value="LysR_subst-bd"/>
</dbReference>
<organism evidence="6 7">
    <name type="scientific">Herbiconiux daphne</name>
    <dbReference type="NCBI Taxonomy" id="2970914"/>
    <lineage>
        <taxon>Bacteria</taxon>
        <taxon>Bacillati</taxon>
        <taxon>Actinomycetota</taxon>
        <taxon>Actinomycetes</taxon>
        <taxon>Micrococcales</taxon>
        <taxon>Microbacteriaceae</taxon>
        <taxon>Herbiconiux</taxon>
    </lineage>
</organism>
<sequence length="311" mass="33811">MLTSSYGNRVPMDVHRAQAFLAVAEELHFGRAAERLHMAQPPLTRLIRQLEADLGAVLFERNTRSVALTVQGEALMEPAHELVMLSRRITEIVRRTQGGLTGRVRLGYAGPSVGHLVGVLARRVRIQRPDLALELYSSQFSHRALDKLREGSLDLVIGRWDFLPAEIGSRVIEREQLLLALPERHPLAKKETIEARELADEAWIVLPGGSAATLPNRLNALAVEGRFIPRIVQVAPDSSTLMLLVGAETGVALTFSGVRDHIPAEGVVFRRLASTPGAVEVRLAWRHSDTSPALAAVAGLVANSAEAPGST</sequence>
<dbReference type="PROSITE" id="PS50931">
    <property type="entry name" value="HTH_LYSR"/>
    <property type="match status" value="1"/>
</dbReference>
<comment type="caution">
    <text evidence="6">The sequence shown here is derived from an EMBL/GenBank/DDBJ whole genome shotgun (WGS) entry which is preliminary data.</text>
</comment>
<proteinExistence type="inferred from homology"/>
<dbReference type="Gene3D" id="3.40.190.10">
    <property type="entry name" value="Periplasmic binding protein-like II"/>
    <property type="match status" value="2"/>
</dbReference>
<accession>A0ABT2H719</accession>
<dbReference type="InterPro" id="IPR036388">
    <property type="entry name" value="WH-like_DNA-bd_sf"/>
</dbReference>
<evidence type="ECO:0000256" key="2">
    <source>
        <dbReference type="ARBA" id="ARBA00023015"/>
    </source>
</evidence>
<dbReference type="Gene3D" id="1.10.10.10">
    <property type="entry name" value="Winged helix-like DNA-binding domain superfamily/Winged helix DNA-binding domain"/>
    <property type="match status" value="1"/>
</dbReference>